<reference evidence="6" key="2">
    <citation type="submission" date="2025-09" db="UniProtKB">
        <authorList>
            <consortium name="Ensembl"/>
        </authorList>
    </citation>
    <scope>IDENTIFICATION</scope>
</reference>
<accession>A0A8C4UXV5</accession>
<evidence type="ECO:0000256" key="5">
    <source>
        <dbReference type="SAM" id="SignalP"/>
    </source>
</evidence>
<dbReference type="SUPFAM" id="SSF57424">
    <property type="entry name" value="LDL receptor-like module"/>
    <property type="match status" value="1"/>
</dbReference>
<dbReference type="OMA" id="QGYTWIL"/>
<feature type="region of interest" description="Disordered" evidence="3">
    <location>
        <begin position="74"/>
        <end position="94"/>
    </location>
</feature>
<keyword evidence="5" id="KW-0732">Signal</keyword>
<dbReference type="PROSITE" id="PS50068">
    <property type="entry name" value="LDLRA_2"/>
    <property type="match status" value="1"/>
</dbReference>
<keyword evidence="4" id="KW-1133">Transmembrane helix</keyword>
<keyword evidence="4" id="KW-0472">Membrane</keyword>
<dbReference type="AlphaFoldDB" id="A0A8C4UXV5"/>
<sequence length="161" mass="17020">ARGMAWRALVLPLVLPLPVLVLPPPPGNASPPACPPDRFQCAPGDRCFPRDWLCDGHPDCEDEGDEWDCATATAAEPSPEGARATPPWGSAVPPTGSAARSQGCLWILVVAVLLSILVAAGSVAVWGFSKAKTRPDVFRLEKTSREQLVPDKSQTGSFPQG</sequence>
<feature type="signal peptide" evidence="5">
    <location>
        <begin position="1"/>
        <end position="29"/>
    </location>
</feature>
<evidence type="ECO:0000313" key="6">
    <source>
        <dbReference type="Ensembl" id="ENSFTIP00000019606.1"/>
    </source>
</evidence>
<dbReference type="Proteomes" id="UP000694562">
    <property type="component" value="Unplaced"/>
</dbReference>
<proteinExistence type="predicted"/>
<keyword evidence="1 2" id="KW-1015">Disulfide bond</keyword>
<evidence type="ECO:0008006" key="8">
    <source>
        <dbReference type="Google" id="ProtNLM"/>
    </source>
</evidence>
<organism evidence="6 7">
    <name type="scientific">Falco tinnunculus</name>
    <name type="common">Common kestrel</name>
    <dbReference type="NCBI Taxonomy" id="100819"/>
    <lineage>
        <taxon>Eukaryota</taxon>
        <taxon>Metazoa</taxon>
        <taxon>Chordata</taxon>
        <taxon>Craniata</taxon>
        <taxon>Vertebrata</taxon>
        <taxon>Euteleostomi</taxon>
        <taxon>Archelosauria</taxon>
        <taxon>Archosauria</taxon>
        <taxon>Dinosauria</taxon>
        <taxon>Saurischia</taxon>
        <taxon>Theropoda</taxon>
        <taxon>Coelurosauria</taxon>
        <taxon>Aves</taxon>
        <taxon>Neognathae</taxon>
        <taxon>Neoaves</taxon>
        <taxon>Telluraves</taxon>
        <taxon>Australaves</taxon>
        <taxon>Falconiformes</taxon>
        <taxon>Falconidae</taxon>
        <taxon>Falco</taxon>
    </lineage>
</organism>
<feature type="chain" id="PRO_5034480506" description="RSVR protein" evidence="5">
    <location>
        <begin position="30"/>
        <end position="161"/>
    </location>
</feature>
<reference evidence="6" key="1">
    <citation type="submission" date="2025-08" db="UniProtKB">
        <authorList>
            <consortium name="Ensembl"/>
        </authorList>
    </citation>
    <scope>IDENTIFICATION</scope>
</reference>
<protein>
    <recommendedName>
        <fullName evidence="8">RSVR protein</fullName>
    </recommendedName>
</protein>
<dbReference type="Ensembl" id="ENSFTIT00000020417.1">
    <property type="protein sequence ID" value="ENSFTIP00000019606.1"/>
    <property type="gene ID" value="ENSFTIG00000012818.1"/>
</dbReference>
<keyword evidence="4" id="KW-0812">Transmembrane</keyword>
<dbReference type="CDD" id="cd00112">
    <property type="entry name" value="LDLa"/>
    <property type="match status" value="1"/>
</dbReference>
<comment type="caution">
    <text evidence="2">Lacks conserved residue(s) required for the propagation of feature annotation.</text>
</comment>
<name>A0A8C4UXV5_FALTI</name>
<dbReference type="Gene3D" id="4.10.400.10">
    <property type="entry name" value="Low-density Lipoprotein Receptor"/>
    <property type="match status" value="1"/>
</dbReference>
<evidence type="ECO:0000256" key="3">
    <source>
        <dbReference type="SAM" id="MobiDB-lite"/>
    </source>
</evidence>
<evidence type="ECO:0000313" key="7">
    <source>
        <dbReference type="Proteomes" id="UP000694562"/>
    </source>
</evidence>
<dbReference type="InterPro" id="IPR002172">
    <property type="entry name" value="LDrepeatLR_classA_rpt"/>
</dbReference>
<keyword evidence="7" id="KW-1185">Reference proteome</keyword>
<feature type="transmembrane region" description="Helical" evidence="4">
    <location>
        <begin position="105"/>
        <end position="129"/>
    </location>
</feature>
<dbReference type="OrthoDB" id="9990982at2759"/>
<feature type="disulfide bond" evidence="2">
    <location>
        <begin position="54"/>
        <end position="69"/>
    </location>
</feature>
<evidence type="ECO:0000256" key="2">
    <source>
        <dbReference type="PROSITE-ProRule" id="PRU00124"/>
    </source>
</evidence>
<dbReference type="SMART" id="SM00192">
    <property type="entry name" value="LDLa"/>
    <property type="match status" value="1"/>
</dbReference>
<dbReference type="InterPro" id="IPR036055">
    <property type="entry name" value="LDL_receptor-like_sf"/>
</dbReference>
<dbReference type="Pfam" id="PF00057">
    <property type="entry name" value="Ldl_recept_a"/>
    <property type="match status" value="1"/>
</dbReference>
<evidence type="ECO:0000256" key="4">
    <source>
        <dbReference type="SAM" id="Phobius"/>
    </source>
</evidence>
<evidence type="ECO:0000256" key="1">
    <source>
        <dbReference type="ARBA" id="ARBA00023157"/>
    </source>
</evidence>